<feature type="compositionally biased region" description="Polar residues" evidence="5">
    <location>
        <begin position="371"/>
        <end position="380"/>
    </location>
</feature>
<keyword evidence="6" id="KW-0812">Transmembrane</keyword>
<dbReference type="EMBL" id="CAJPVJ010000282">
    <property type="protein sequence ID" value="CAG2161931.1"/>
    <property type="molecule type" value="Genomic_DNA"/>
</dbReference>
<keyword evidence="6" id="KW-0472">Membrane</keyword>
<dbReference type="Pfam" id="PF01055">
    <property type="entry name" value="Glyco_hydro_31_2nd"/>
    <property type="match status" value="2"/>
</dbReference>
<name>A0A7R9LBK3_9ACAR</name>
<keyword evidence="6" id="KW-1133">Transmembrane helix</keyword>
<evidence type="ECO:0000256" key="5">
    <source>
        <dbReference type="SAM" id="MobiDB-lite"/>
    </source>
</evidence>
<dbReference type="Gene3D" id="3.20.20.80">
    <property type="entry name" value="Glycosidases"/>
    <property type="match status" value="1"/>
</dbReference>
<evidence type="ECO:0000256" key="1">
    <source>
        <dbReference type="ARBA" id="ARBA00007806"/>
    </source>
</evidence>
<dbReference type="Gene3D" id="2.60.40.1180">
    <property type="entry name" value="Golgi alpha-mannosidase II"/>
    <property type="match status" value="1"/>
</dbReference>
<dbReference type="InterPro" id="IPR000322">
    <property type="entry name" value="Glyco_hydro_31_TIM"/>
</dbReference>
<feature type="region of interest" description="Disordered" evidence="5">
    <location>
        <begin position="1"/>
        <end position="99"/>
    </location>
</feature>
<keyword evidence="3 4" id="KW-0326">Glycosidase</keyword>
<evidence type="ECO:0000313" key="10">
    <source>
        <dbReference type="Proteomes" id="UP000728032"/>
    </source>
</evidence>
<reference evidence="9" key="1">
    <citation type="submission" date="2020-11" db="EMBL/GenBank/DDBJ databases">
        <authorList>
            <person name="Tran Van P."/>
        </authorList>
    </citation>
    <scope>NUCLEOTIDE SEQUENCE</scope>
</reference>
<evidence type="ECO:0000313" key="9">
    <source>
        <dbReference type="EMBL" id="CAD7638672.1"/>
    </source>
</evidence>
<dbReference type="CDD" id="cd06592">
    <property type="entry name" value="GH31_NET37"/>
    <property type="match status" value="1"/>
</dbReference>
<dbReference type="GO" id="GO:0005975">
    <property type="term" value="P:carbohydrate metabolic process"/>
    <property type="evidence" value="ECO:0007669"/>
    <property type="project" value="InterPro"/>
</dbReference>
<dbReference type="PANTHER" id="PTHR43053:SF4">
    <property type="entry name" value="MYOGENESIS-REGULATING GLYCOSIDASE"/>
    <property type="match status" value="1"/>
</dbReference>
<evidence type="ECO:0000256" key="4">
    <source>
        <dbReference type="RuleBase" id="RU361185"/>
    </source>
</evidence>
<feature type="region of interest" description="Disordered" evidence="5">
    <location>
        <begin position="359"/>
        <end position="380"/>
    </location>
</feature>
<feature type="compositionally biased region" description="Polar residues" evidence="5">
    <location>
        <begin position="19"/>
        <end position="33"/>
    </location>
</feature>
<dbReference type="AlphaFoldDB" id="A0A7R9LBK3"/>
<dbReference type="InterPro" id="IPR017853">
    <property type="entry name" value="GH"/>
</dbReference>
<keyword evidence="2 4" id="KW-0378">Hydrolase</keyword>
<dbReference type="InterPro" id="IPR050985">
    <property type="entry name" value="Alpha-glycosidase_related"/>
</dbReference>
<evidence type="ECO:0000256" key="6">
    <source>
        <dbReference type="SAM" id="Phobius"/>
    </source>
</evidence>
<dbReference type="SUPFAM" id="SSF51445">
    <property type="entry name" value="(Trans)glycosidases"/>
    <property type="match status" value="1"/>
</dbReference>
<dbReference type="GO" id="GO:0004553">
    <property type="term" value="F:hydrolase activity, hydrolyzing O-glycosyl compounds"/>
    <property type="evidence" value="ECO:0007669"/>
    <property type="project" value="InterPro"/>
</dbReference>
<feature type="compositionally biased region" description="Polar residues" evidence="5">
    <location>
        <begin position="71"/>
        <end position="83"/>
    </location>
</feature>
<dbReference type="Proteomes" id="UP000728032">
    <property type="component" value="Unassembled WGS sequence"/>
</dbReference>
<evidence type="ECO:0000256" key="2">
    <source>
        <dbReference type="ARBA" id="ARBA00022801"/>
    </source>
</evidence>
<feature type="domain" description="Glycoside hydrolase family 31 TIM barrel" evidence="7">
    <location>
        <begin position="404"/>
        <end position="539"/>
    </location>
</feature>
<feature type="compositionally biased region" description="Low complexity" evidence="5">
    <location>
        <begin position="34"/>
        <end position="46"/>
    </location>
</feature>
<protein>
    <submittedName>
        <fullName evidence="9">Uncharacterized protein</fullName>
    </submittedName>
</protein>
<organism evidence="9">
    <name type="scientific">Oppiella nova</name>
    <dbReference type="NCBI Taxonomy" id="334625"/>
    <lineage>
        <taxon>Eukaryota</taxon>
        <taxon>Metazoa</taxon>
        <taxon>Ecdysozoa</taxon>
        <taxon>Arthropoda</taxon>
        <taxon>Chelicerata</taxon>
        <taxon>Arachnida</taxon>
        <taxon>Acari</taxon>
        <taxon>Acariformes</taxon>
        <taxon>Sarcoptiformes</taxon>
        <taxon>Oribatida</taxon>
        <taxon>Brachypylina</taxon>
        <taxon>Oppioidea</taxon>
        <taxon>Oppiidae</taxon>
        <taxon>Oppiella</taxon>
    </lineage>
</organism>
<comment type="similarity">
    <text evidence="1 4">Belongs to the glycosyl hydrolase 31 family.</text>
</comment>
<feature type="compositionally biased region" description="Polar residues" evidence="5">
    <location>
        <begin position="1"/>
        <end position="10"/>
    </location>
</feature>
<feature type="domain" description="Glycoside hydrolase family 31 TIM barrel" evidence="7">
    <location>
        <begin position="600"/>
        <end position="660"/>
    </location>
</feature>
<proteinExistence type="inferred from homology"/>
<dbReference type="EMBL" id="OC915107">
    <property type="protein sequence ID" value="CAD7638672.1"/>
    <property type="molecule type" value="Genomic_DNA"/>
</dbReference>
<dbReference type="Pfam" id="PF21365">
    <property type="entry name" value="Glyco_hydro_31_3rd"/>
    <property type="match status" value="1"/>
</dbReference>
<sequence length="788" mass="89939">MESSKKSVGNGSAEDVHQLSLQSESNSCDNTYGSYRSSTRTSISSYDFTPSETPRESSPRLQRKSGLRSAQVMQLSDDSTTWRATPKRSKRSTRKQQIQNSTAKIHAFLMKGKAPEFRFRIVVALILMAIVIIILSTRYFYNRNLIVVAIKDRIFFIKTQRQLDLLDSEGRDLLHIEFGLNIPPDIPPINCKSIEKNTRICLDWKYRAHLSFQYKHYPKSITCYDIKWKSYEKYAILKDCFDLSTSFWYGMGDVNGLKWPLNDMSISDSPFVTSHLTDTTTPFGSLIGRHWFSSKGITISVGLNVPLFVSLNSTEDPNKLCLISKKQFPYYVLNKNDIYAQLEYTICSAPSLPDLQNHLIDSSPKAENKTETNSTSTASSDPEEYIFLERLIWATDSNVLANFTHQSLQAYVDRIMSYGFEPGVVLLDSRWENIIGDFKMNKTSFNNPSVLINILHNKGFKILLTITPNIDLHSNTLSNARLNHRLLRDVRLNVPLLTRCGNQYEYICGLINLTNPVNREWFRNRLVDELITGLSVDGFLFVGGQSSLMPRHINVDKTINPDNYLNLLKRVAINTSDLIGTTSSVDSKELKGFVKVLPRSSSWNTLRGIIPTVLSLGLMGYPLVNSGSVGGIRVHNETTYSKELYIRWLQVAAFLPVIQFGEPDNDLEIIKVAKKLLKLREDLILPAMKTCLREYHRNGSPIIRPMWWTQPHERDAFIIDNQFSIGNDIIVAPVVEEGQKERDIFLPNGWWKDEIQVQVIRGGKWMRKYQVPIDKVAYFIRTEPSPAV</sequence>
<evidence type="ECO:0000259" key="7">
    <source>
        <dbReference type="Pfam" id="PF01055"/>
    </source>
</evidence>
<evidence type="ECO:0000259" key="8">
    <source>
        <dbReference type="Pfam" id="PF21365"/>
    </source>
</evidence>
<dbReference type="InterPro" id="IPR013780">
    <property type="entry name" value="Glyco_hydro_b"/>
</dbReference>
<dbReference type="SUPFAM" id="SSF51011">
    <property type="entry name" value="Glycosyl hydrolase domain"/>
    <property type="match status" value="1"/>
</dbReference>
<evidence type="ECO:0000256" key="3">
    <source>
        <dbReference type="ARBA" id="ARBA00023295"/>
    </source>
</evidence>
<feature type="compositionally biased region" description="Basic residues" evidence="5">
    <location>
        <begin position="85"/>
        <end position="94"/>
    </location>
</feature>
<feature type="domain" description="Glycosyl hydrolase family 31 C-terminal" evidence="8">
    <location>
        <begin position="699"/>
        <end position="782"/>
    </location>
</feature>
<dbReference type="PANTHER" id="PTHR43053">
    <property type="entry name" value="GLYCOSIDASE FAMILY 31"/>
    <property type="match status" value="1"/>
</dbReference>
<keyword evidence="10" id="KW-1185">Reference proteome</keyword>
<accession>A0A7R9LBK3</accession>
<gene>
    <name evidence="9" type="ORF">ONB1V03_LOCUS1532</name>
</gene>
<dbReference type="OrthoDB" id="10070917at2759"/>
<dbReference type="InterPro" id="IPR048395">
    <property type="entry name" value="Glyco_hydro_31_C"/>
</dbReference>
<feature type="transmembrane region" description="Helical" evidence="6">
    <location>
        <begin position="119"/>
        <end position="141"/>
    </location>
</feature>